<evidence type="ECO:0000313" key="9">
    <source>
        <dbReference type="Proteomes" id="UP000234881"/>
    </source>
</evidence>
<keyword evidence="4 6" id="KW-1133">Transmembrane helix</keyword>
<sequence length="483" mass="51215">MSFSHNLLRLATSKTKRDLSKEAFLAHFFKPAIVIVTLLCATWAALAMPNGMASDQAAIFGIVLVTLSLWGTGLVPGYVASTFFFTALLLGGLSTPDIVFSGFTSSAMWLIVAGFVIGAAITNSGLGARIGEFARIYLSKSYPILIGGLMLLSMALGFIMPSSVGRAAVMIPIGMALAEVLGLKPGTPGRTGIAVLIAIGTNMPSFAILPSNIPNIVMSGLADQLFGLHFGYTDYLLLHYPVLGILKSAVIVGLVLYFFPAKLSTVHDTKQEKKQTSGRKQLVLLTILLMTLVMWSTDQLHGINPAWIGLATAFVLMVPQFGFIPPPAFKKAIDAGTLFFIAGALALGVVVNASGLGDIIAREAFEWLPMEAGNDFRNFMSLTLIGAGTSIFTTMPGVPAVLTPLASEFATASGFSLEAVLMAQVIGFSTVVFPYQVGPFIIAMGLAGEAIRPLMKVTLALCAITILILAPIDFLWWKLLGMI</sequence>
<feature type="transmembrane region" description="Helical" evidence="6">
    <location>
        <begin position="237"/>
        <end position="259"/>
    </location>
</feature>
<dbReference type="InterPro" id="IPR004680">
    <property type="entry name" value="Cit_transptr-like_dom"/>
</dbReference>
<feature type="transmembrane region" description="Helical" evidence="6">
    <location>
        <begin position="415"/>
        <end position="437"/>
    </location>
</feature>
<dbReference type="PANTHER" id="PTHR10283">
    <property type="entry name" value="SOLUTE CARRIER FAMILY 13 MEMBER"/>
    <property type="match status" value="1"/>
</dbReference>
<keyword evidence="5 6" id="KW-0472">Membrane</keyword>
<evidence type="ECO:0000256" key="5">
    <source>
        <dbReference type="ARBA" id="ARBA00023136"/>
    </source>
</evidence>
<feature type="transmembrane region" description="Helical" evidence="6">
    <location>
        <begin position="195"/>
        <end position="217"/>
    </location>
</feature>
<evidence type="ECO:0000256" key="3">
    <source>
        <dbReference type="ARBA" id="ARBA00022692"/>
    </source>
</evidence>
<keyword evidence="9" id="KW-1185">Reference proteome</keyword>
<dbReference type="GO" id="GO:0022857">
    <property type="term" value="F:transmembrane transporter activity"/>
    <property type="evidence" value="ECO:0007669"/>
    <property type="project" value="UniProtKB-ARBA"/>
</dbReference>
<evidence type="ECO:0000256" key="1">
    <source>
        <dbReference type="ARBA" id="ARBA00004141"/>
    </source>
</evidence>
<feature type="transmembrane region" description="Helical" evidence="6">
    <location>
        <begin position="24"/>
        <end position="46"/>
    </location>
</feature>
<feature type="domain" description="Citrate transporter-like" evidence="7">
    <location>
        <begin position="78"/>
        <end position="427"/>
    </location>
</feature>
<comment type="subcellular location">
    <subcellularLocation>
        <location evidence="1">Membrane</location>
        <topology evidence="1">Multi-pass membrane protein</topology>
    </subcellularLocation>
</comment>
<evidence type="ECO:0000313" key="8">
    <source>
        <dbReference type="EMBL" id="PLW79003.1"/>
    </source>
</evidence>
<reference evidence="8 9" key="1">
    <citation type="submission" date="2018-01" db="EMBL/GenBank/DDBJ databases">
        <title>The draft genome sequence of Cohaesibacter sp. H1304.</title>
        <authorList>
            <person name="Wang N.-N."/>
            <person name="Du Z.-J."/>
        </authorList>
    </citation>
    <scope>NUCLEOTIDE SEQUENCE [LARGE SCALE GENOMIC DNA]</scope>
    <source>
        <strain evidence="8 9">H1304</strain>
    </source>
</reference>
<feature type="transmembrane region" description="Helical" evidence="6">
    <location>
        <begin position="381"/>
        <end position="403"/>
    </location>
</feature>
<dbReference type="Pfam" id="PF03600">
    <property type="entry name" value="CitMHS"/>
    <property type="match status" value="1"/>
</dbReference>
<feature type="transmembrane region" description="Helical" evidence="6">
    <location>
        <begin position="280"/>
        <end position="297"/>
    </location>
</feature>
<dbReference type="AlphaFoldDB" id="A0A2N5XWW8"/>
<evidence type="ECO:0000256" key="2">
    <source>
        <dbReference type="ARBA" id="ARBA00022448"/>
    </source>
</evidence>
<gene>
    <name evidence="8" type="ORF">C0081_01840</name>
</gene>
<feature type="transmembrane region" description="Helical" evidence="6">
    <location>
        <begin position="142"/>
        <end position="160"/>
    </location>
</feature>
<dbReference type="EMBL" id="PKUQ01000001">
    <property type="protein sequence ID" value="PLW79003.1"/>
    <property type="molecule type" value="Genomic_DNA"/>
</dbReference>
<evidence type="ECO:0000259" key="7">
    <source>
        <dbReference type="Pfam" id="PF03600"/>
    </source>
</evidence>
<proteinExistence type="predicted"/>
<feature type="transmembrane region" description="Helical" evidence="6">
    <location>
        <begin position="98"/>
        <end position="121"/>
    </location>
</feature>
<protein>
    <submittedName>
        <fullName evidence="8">Sodium:sulfate symporter</fullName>
    </submittedName>
</protein>
<comment type="caution">
    <text evidence="8">The sequence shown here is derived from an EMBL/GenBank/DDBJ whole genome shotgun (WGS) entry which is preliminary data.</text>
</comment>
<organism evidence="8 9">
    <name type="scientific">Cohaesibacter celericrescens</name>
    <dbReference type="NCBI Taxonomy" id="2067669"/>
    <lineage>
        <taxon>Bacteria</taxon>
        <taxon>Pseudomonadati</taxon>
        <taxon>Pseudomonadota</taxon>
        <taxon>Alphaproteobacteria</taxon>
        <taxon>Hyphomicrobiales</taxon>
        <taxon>Cohaesibacteraceae</taxon>
    </lineage>
</organism>
<dbReference type="GO" id="GO:0005886">
    <property type="term" value="C:plasma membrane"/>
    <property type="evidence" value="ECO:0007669"/>
    <property type="project" value="TreeGrafter"/>
</dbReference>
<feature type="transmembrane region" description="Helical" evidence="6">
    <location>
        <begin position="303"/>
        <end position="324"/>
    </location>
</feature>
<dbReference type="OrthoDB" id="5460483at2"/>
<feature type="transmembrane region" description="Helical" evidence="6">
    <location>
        <begin position="457"/>
        <end position="477"/>
    </location>
</feature>
<dbReference type="Proteomes" id="UP000234881">
    <property type="component" value="Unassembled WGS sequence"/>
</dbReference>
<name>A0A2N5XWW8_9HYPH</name>
<keyword evidence="3 6" id="KW-0812">Transmembrane</keyword>
<feature type="transmembrane region" description="Helical" evidence="6">
    <location>
        <begin position="58"/>
        <end position="78"/>
    </location>
</feature>
<evidence type="ECO:0000256" key="6">
    <source>
        <dbReference type="SAM" id="Phobius"/>
    </source>
</evidence>
<feature type="transmembrane region" description="Helical" evidence="6">
    <location>
        <begin position="336"/>
        <end position="361"/>
    </location>
</feature>
<accession>A0A2N5XWW8</accession>
<evidence type="ECO:0000256" key="4">
    <source>
        <dbReference type="ARBA" id="ARBA00022989"/>
    </source>
</evidence>
<dbReference type="PANTHER" id="PTHR10283:SF82">
    <property type="entry name" value="SOLUTE CARRIER FAMILY 13 MEMBER 2"/>
    <property type="match status" value="1"/>
</dbReference>
<feature type="transmembrane region" description="Helical" evidence="6">
    <location>
        <begin position="166"/>
        <end position="183"/>
    </location>
</feature>
<keyword evidence="2" id="KW-0813">Transport</keyword>